<dbReference type="Proteomes" id="UP000184334">
    <property type="component" value="Unassembled WGS sequence"/>
</dbReference>
<dbReference type="InterPro" id="IPR017896">
    <property type="entry name" value="4Fe4S_Fe-S-bd"/>
</dbReference>
<dbReference type="InterPro" id="IPR027631">
    <property type="entry name" value="Mono_FeFe_hydrog"/>
</dbReference>
<dbReference type="PANTHER" id="PTHR11615">
    <property type="entry name" value="NITRATE, FORMATE, IRON DEHYDROGENASE"/>
    <property type="match status" value="1"/>
</dbReference>
<evidence type="ECO:0000313" key="6">
    <source>
        <dbReference type="Proteomes" id="UP000184334"/>
    </source>
</evidence>
<gene>
    <name evidence="5" type="ORF">SAMN02745164_00317</name>
</gene>
<dbReference type="NCBIfam" id="TIGR04105">
    <property type="entry name" value="FeFe_hydrog_B1"/>
    <property type="match status" value="1"/>
</dbReference>
<dbReference type="GO" id="GO:0051536">
    <property type="term" value="F:iron-sulfur cluster binding"/>
    <property type="evidence" value="ECO:0007669"/>
    <property type="project" value="UniProtKB-KW"/>
</dbReference>
<dbReference type="Pfam" id="PF00037">
    <property type="entry name" value="Fer4"/>
    <property type="match status" value="1"/>
</dbReference>
<accession>A0A1M4SZV9</accession>
<dbReference type="SUPFAM" id="SSF53920">
    <property type="entry name" value="Fe-only hydrogenase"/>
    <property type="match status" value="1"/>
</dbReference>
<feature type="domain" description="4Fe-4S ferredoxin-type" evidence="4">
    <location>
        <begin position="115"/>
        <end position="144"/>
    </location>
</feature>
<evidence type="ECO:0000256" key="2">
    <source>
        <dbReference type="ARBA" id="ARBA00023004"/>
    </source>
</evidence>
<dbReference type="SUPFAM" id="SSF46548">
    <property type="entry name" value="alpha-helical ferredoxin"/>
    <property type="match status" value="1"/>
</dbReference>
<dbReference type="OrthoDB" id="9798098at2"/>
<dbReference type="Gene3D" id="3.30.70.20">
    <property type="match status" value="2"/>
</dbReference>
<evidence type="ECO:0000313" key="5">
    <source>
        <dbReference type="EMBL" id="SHE37741.1"/>
    </source>
</evidence>
<dbReference type="AlphaFoldDB" id="A0A1M4SZV9"/>
<feature type="domain" description="4Fe-4S ferredoxin-type" evidence="4">
    <location>
        <begin position="191"/>
        <end position="220"/>
    </location>
</feature>
<protein>
    <submittedName>
        <fullName evidence="5">[FeFe] hydrogenase, group B1/B3</fullName>
    </submittedName>
</protein>
<comment type="caution">
    <text evidence="5">The sequence shown here is derived from an EMBL/GenBank/DDBJ whole genome shotgun (WGS) entry which is preliminary data.</text>
</comment>
<evidence type="ECO:0000256" key="3">
    <source>
        <dbReference type="ARBA" id="ARBA00023014"/>
    </source>
</evidence>
<dbReference type="PROSITE" id="PS00198">
    <property type="entry name" value="4FE4S_FER_1"/>
    <property type="match status" value="1"/>
</dbReference>
<dbReference type="Gene3D" id="3.40.950.10">
    <property type="entry name" value="Fe-only Hydrogenase (Larger Subunit), Chain L, domain 3"/>
    <property type="match status" value="1"/>
</dbReference>
<dbReference type="Pfam" id="PF13237">
    <property type="entry name" value="Fer4_10"/>
    <property type="match status" value="1"/>
</dbReference>
<keyword evidence="3" id="KW-0411">Iron-sulfur</keyword>
<keyword evidence="6" id="KW-1185">Reference proteome</keyword>
<proteinExistence type="predicted"/>
<evidence type="ECO:0000259" key="4">
    <source>
        <dbReference type="PROSITE" id="PS51379"/>
    </source>
</evidence>
<dbReference type="Pfam" id="PF02906">
    <property type="entry name" value="Fe_hyd_lg_C"/>
    <property type="match status" value="1"/>
</dbReference>
<dbReference type="InterPro" id="IPR009016">
    <property type="entry name" value="Fe_hydrogenase"/>
</dbReference>
<evidence type="ECO:0000256" key="1">
    <source>
        <dbReference type="ARBA" id="ARBA00022723"/>
    </source>
</evidence>
<dbReference type="PROSITE" id="PS51379">
    <property type="entry name" value="4FE4S_FER_2"/>
    <property type="match status" value="3"/>
</dbReference>
<reference evidence="5" key="1">
    <citation type="submission" date="2016-11" db="EMBL/GenBank/DDBJ databases">
        <authorList>
            <person name="Varghese N."/>
            <person name="Submissions S."/>
        </authorList>
    </citation>
    <scope>NUCLEOTIDE SEQUENCE [LARGE SCALE GENOMIC DNA]</scope>
    <source>
        <strain evidence="5">DSM 16785</strain>
    </source>
</reference>
<keyword evidence="2" id="KW-0408">Iron</keyword>
<dbReference type="InterPro" id="IPR050340">
    <property type="entry name" value="Cytosolic_Fe-S_CAF"/>
</dbReference>
<dbReference type="RefSeq" id="WP_159429484.1">
    <property type="nucleotide sequence ID" value="NZ_FQUI01000003.1"/>
</dbReference>
<organism evidence="5 6">
    <name type="scientific">Marinitoga hydrogenitolerans (strain DSM 16785 / JCM 12826 / AT1271)</name>
    <dbReference type="NCBI Taxonomy" id="1122195"/>
    <lineage>
        <taxon>Bacteria</taxon>
        <taxon>Thermotogati</taxon>
        <taxon>Thermotogota</taxon>
        <taxon>Thermotogae</taxon>
        <taxon>Petrotogales</taxon>
        <taxon>Petrotogaceae</taxon>
        <taxon>Marinitoga</taxon>
    </lineage>
</organism>
<dbReference type="InterPro" id="IPR017900">
    <property type="entry name" value="4Fe4S_Fe_S_CS"/>
</dbReference>
<dbReference type="EMBL" id="FQUI01000003">
    <property type="protein sequence ID" value="SHE37741.1"/>
    <property type="molecule type" value="Genomic_DNA"/>
</dbReference>
<sequence length="473" mass="53164">MRNFVFNEIMKTRRQTLIKLAEYFEEGNFEDIVKIPKELFPLNETINNMSVYRDREILKQKIKILLGMDYEKSKDMELYEVAKEIDKILSDNNPYDPEEKYMQIIKEACDICPSGKYYVTDLCRNCVAHSCSSVCPKNAITFENNKAKINYDLCVNCGMCASACSYYAIVKLERPCERSCAVNAINEDERSAADIDYGKCVNCGACYVACPFGAVETPSDLLKVLKSLKEKKKVIAIFAPSLIAQFGPRVQIGQIKTALKKVGFETSYEVSLGADEVAREEAELLEKAEDLITTSCCPAFVEYIKKHQKDFVEKISPAPSPMISLAKKIKKENDDAVVVFIGPCIAKKKEAKEYKFVDYVITFEELGALFITKKIEPSKLENSEVSDTPYGWIFATSGGVSEAVKHYCTKELKIIKMDGLKDAKKVFSEIKKEKYDLIEGMGCEGGCIGGPGIMVNPRIAKSNLKRFTKINVD</sequence>
<keyword evidence="1" id="KW-0479">Metal-binding</keyword>
<dbReference type="SUPFAM" id="SSF54862">
    <property type="entry name" value="4Fe-4S ferredoxins"/>
    <property type="match status" value="1"/>
</dbReference>
<name>A0A1M4SZV9_MARH1</name>
<dbReference type="STRING" id="1122195.SAMN02745164_00317"/>
<dbReference type="GO" id="GO:0046872">
    <property type="term" value="F:metal ion binding"/>
    <property type="evidence" value="ECO:0007669"/>
    <property type="project" value="UniProtKB-KW"/>
</dbReference>
<dbReference type="InterPro" id="IPR004108">
    <property type="entry name" value="Fe_hydrogenase_lsu_C"/>
</dbReference>
<feature type="domain" description="4Fe-4S ferredoxin-type" evidence="4">
    <location>
        <begin position="145"/>
        <end position="175"/>
    </location>
</feature>